<feature type="region of interest" description="Disordered" evidence="1">
    <location>
        <begin position="507"/>
        <end position="541"/>
    </location>
</feature>
<feature type="compositionally biased region" description="Low complexity" evidence="1">
    <location>
        <begin position="285"/>
        <end position="294"/>
    </location>
</feature>
<comment type="caution">
    <text evidence="2">The sequence shown here is derived from an EMBL/GenBank/DDBJ whole genome shotgun (WGS) entry which is preliminary data.</text>
</comment>
<gene>
    <name evidence="2" type="ORF">PCOR1329_LOCUS77868</name>
</gene>
<evidence type="ECO:0000313" key="2">
    <source>
        <dbReference type="EMBL" id="CAK0900644.1"/>
    </source>
</evidence>
<accession>A0ABN9XLD9</accession>
<feature type="compositionally biased region" description="Basic and acidic residues" evidence="1">
    <location>
        <begin position="398"/>
        <end position="414"/>
    </location>
</feature>
<evidence type="ECO:0008006" key="4">
    <source>
        <dbReference type="Google" id="ProtNLM"/>
    </source>
</evidence>
<dbReference type="EMBL" id="CAUYUJ010020814">
    <property type="protein sequence ID" value="CAK0900644.1"/>
    <property type="molecule type" value="Genomic_DNA"/>
</dbReference>
<proteinExistence type="predicted"/>
<dbReference type="Proteomes" id="UP001189429">
    <property type="component" value="Unassembled WGS sequence"/>
</dbReference>
<name>A0ABN9XLD9_9DINO</name>
<feature type="region of interest" description="Disordered" evidence="1">
    <location>
        <begin position="332"/>
        <end position="425"/>
    </location>
</feature>
<evidence type="ECO:0000256" key="1">
    <source>
        <dbReference type="SAM" id="MobiDB-lite"/>
    </source>
</evidence>
<evidence type="ECO:0000313" key="3">
    <source>
        <dbReference type="Proteomes" id="UP001189429"/>
    </source>
</evidence>
<feature type="compositionally biased region" description="Polar residues" evidence="1">
    <location>
        <begin position="232"/>
        <end position="246"/>
    </location>
</feature>
<feature type="region of interest" description="Disordered" evidence="1">
    <location>
        <begin position="165"/>
        <end position="313"/>
    </location>
</feature>
<organism evidence="2 3">
    <name type="scientific">Prorocentrum cordatum</name>
    <dbReference type="NCBI Taxonomy" id="2364126"/>
    <lineage>
        <taxon>Eukaryota</taxon>
        <taxon>Sar</taxon>
        <taxon>Alveolata</taxon>
        <taxon>Dinophyceae</taxon>
        <taxon>Prorocentrales</taxon>
        <taxon>Prorocentraceae</taxon>
        <taxon>Prorocentrum</taxon>
    </lineage>
</organism>
<sequence length="608" mass="61228">MILQAAAPSMSAPPQYGGVRPVRGVSGTFTGPCSRDTTVLVNPRLPSSSCAVPGPPQRCARPSGFASGHTPAAATREDLWAPGSLRQLPAGISTGHCVSPRVTPRTLRLSGPHAGAAPQDVPAAAASGCSLLSPWPHSAAGVPAACGSAAPGVPFAGCGSGMFPPASPRASSPPSVRPPGPSVVVGAAPPQRQPAPHRGFALAPPQRQTVGSSRTAFAAPAATYSRRGQRPTLVQGSRASVGSSLNVPALRQRSASPVRQRLPGDAPLHVRPCLSARERHGGDAAGAPAAAAPAPVMPRWAGSPPGGEPAAAPAALTPRELSAGAATAGAAAAALTPREKRTSVRVSAEGWEAASRSPSPVTRAGSSPRRAGKAGSSPPPLSVCLRKVPTPSRRATRGPRDAVRGPRDAAKTGESKAAPLPEDACEARAPLPPGVREAVDGSVQAAVRHLQRDLSALSGEFKDMCSAEWKKVMEEQWAAAWSQLEDTMRNHGASGASAGDVADLVLRSPCDGADAPPRKSPSIAPAPMSGTPLGSAAFHTPLGGVPGRAAAVASQSSASAASGGGGGDIGGRDVQDLAIRVQHGRGSLESLSLAESEPRESNELFLYK</sequence>
<feature type="compositionally biased region" description="Polar residues" evidence="1">
    <location>
        <begin position="206"/>
        <end position="215"/>
    </location>
</feature>
<feature type="compositionally biased region" description="Low complexity" evidence="1">
    <location>
        <begin position="182"/>
        <end position="199"/>
    </location>
</feature>
<keyword evidence="3" id="KW-1185">Reference proteome</keyword>
<reference evidence="2" key="1">
    <citation type="submission" date="2023-10" db="EMBL/GenBank/DDBJ databases">
        <authorList>
            <person name="Chen Y."/>
            <person name="Shah S."/>
            <person name="Dougan E. K."/>
            <person name="Thang M."/>
            <person name="Chan C."/>
        </authorList>
    </citation>
    <scope>NUCLEOTIDE SEQUENCE [LARGE SCALE GENOMIC DNA]</scope>
</reference>
<protein>
    <recommendedName>
        <fullName evidence="4">Centrosomal protein POC5</fullName>
    </recommendedName>
</protein>